<feature type="transmembrane region" description="Helical" evidence="9">
    <location>
        <begin position="329"/>
        <end position="346"/>
    </location>
</feature>
<evidence type="ECO:0000256" key="6">
    <source>
        <dbReference type="ARBA" id="ARBA00023136"/>
    </source>
</evidence>
<evidence type="ECO:0000256" key="3">
    <source>
        <dbReference type="ARBA" id="ARBA00022679"/>
    </source>
</evidence>
<reference evidence="11" key="1">
    <citation type="submission" date="2016-10" db="EMBL/GenBank/DDBJ databases">
        <authorList>
            <person name="Varghese N."/>
            <person name="Submissions S."/>
        </authorList>
    </citation>
    <scope>NUCLEOTIDE SEQUENCE [LARGE SCALE GENOMIC DNA]</scope>
    <source>
        <strain evidence="11">CGMCC 4.6856</strain>
    </source>
</reference>
<dbReference type="GO" id="GO:0005886">
    <property type="term" value="C:plasma membrane"/>
    <property type="evidence" value="ECO:0007669"/>
    <property type="project" value="UniProtKB-SubCell"/>
</dbReference>
<dbReference type="OrthoDB" id="9774600at2"/>
<organism evidence="10 11">
    <name type="scientific">Microlunatus flavus</name>
    <dbReference type="NCBI Taxonomy" id="1036181"/>
    <lineage>
        <taxon>Bacteria</taxon>
        <taxon>Bacillati</taxon>
        <taxon>Actinomycetota</taxon>
        <taxon>Actinomycetes</taxon>
        <taxon>Propionibacteriales</taxon>
        <taxon>Propionibacteriaceae</taxon>
        <taxon>Microlunatus</taxon>
    </lineage>
</organism>
<evidence type="ECO:0000313" key="11">
    <source>
        <dbReference type="Proteomes" id="UP000198504"/>
    </source>
</evidence>
<keyword evidence="10" id="KW-0328">Glycosyltransferase</keyword>
<feature type="transmembrane region" description="Helical" evidence="9">
    <location>
        <begin position="303"/>
        <end position="322"/>
    </location>
</feature>
<evidence type="ECO:0000256" key="2">
    <source>
        <dbReference type="ARBA" id="ARBA00022475"/>
    </source>
</evidence>
<dbReference type="AlphaFoldDB" id="A0A1H9IIQ1"/>
<dbReference type="RefSeq" id="WP_091181583.1">
    <property type="nucleotide sequence ID" value="NZ_FOFA01000005.1"/>
</dbReference>
<dbReference type="STRING" id="1036181.SAMN05421756_105266"/>
<evidence type="ECO:0000256" key="5">
    <source>
        <dbReference type="ARBA" id="ARBA00022989"/>
    </source>
</evidence>
<feature type="transmembrane region" description="Helical" evidence="9">
    <location>
        <begin position="254"/>
        <end position="273"/>
    </location>
</feature>
<comment type="similarity">
    <text evidence="7">Belongs to the glycosyltransferase 87 family.</text>
</comment>
<keyword evidence="5 9" id="KW-1133">Transmembrane helix</keyword>
<dbReference type="Proteomes" id="UP000198504">
    <property type="component" value="Unassembled WGS sequence"/>
</dbReference>
<feature type="compositionally biased region" description="Polar residues" evidence="8">
    <location>
        <begin position="397"/>
        <end position="407"/>
    </location>
</feature>
<feature type="transmembrane region" description="Helical" evidence="9">
    <location>
        <begin position="366"/>
        <end position="385"/>
    </location>
</feature>
<protein>
    <submittedName>
        <fullName evidence="10">Alpha-1,2-mannosyltransferase</fullName>
    </submittedName>
</protein>
<keyword evidence="6 9" id="KW-0472">Membrane</keyword>
<feature type="transmembrane region" description="Helical" evidence="9">
    <location>
        <begin position="88"/>
        <end position="107"/>
    </location>
</feature>
<gene>
    <name evidence="10" type="ORF">SAMN05421756_105266</name>
</gene>
<feature type="transmembrane region" description="Helical" evidence="9">
    <location>
        <begin position="161"/>
        <end position="183"/>
    </location>
</feature>
<dbReference type="InterPro" id="IPR018584">
    <property type="entry name" value="GT87"/>
</dbReference>
<evidence type="ECO:0000256" key="4">
    <source>
        <dbReference type="ARBA" id="ARBA00022692"/>
    </source>
</evidence>
<evidence type="ECO:0000313" key="10">
    <source>
        <dbReference type="EMBL" id="SEQ74428.1"/>
    </source>
</evidence>
<keyword evidence="3 10" id="KW-0808">Transferase</keyword>
<feature type="transmembrane region" description="Helical" evidence="9">
    <location>
        <begin position="190"/>
        <end position="208"/>
    </location>
</feature>
<keyword evidence="11" id="KW-1185">Reference proteome</keyword>
<dbReference type="GO" id="GO:0016758">
    <property type="term" value="F:hexosyltransferase activity"/>
    <property type="evidence" value="ECO:0007669"/>
    <property type="project" value="InterPro"/>
</dbReference>
<comment type="subcellular location">
    <subcellularLocation>
        <location evidence="1">Cell membrane</location>
        <topology evidence="1">Multi-pass membrane protein</topology>
    </subcellularLocation>
</comment>
<proteinExistence type="inferred from homology"/>
<name>A0A1H9IIQ1_9ACTN</name>
<feature type="transmembrane region" description="Helical" evidence="9">
    <location>
        <begin position="128"/>
        <end position="149"/>
    </location>
</feature>
<dbReference type="EMBL" id="FOFA01000005">
    <property type="protein sequence ID" value="SEQ74428.1"/>
    <property type="molecule type" value="Genomic_DNA"/>
</dbReference>
<dbReference type="Pfam" id="PF09594">
    <property type="entry name" value="GT87"/>
    <property type="match status" value="1"/>
</dbReference>
<feature type="region of interest" description="Disordered" evidence="8">
    <location>
        <begin position="394"/>
        <end position="419"/>
    </location>
</feature>
<keyword evidence="2" id="KW-1003">Cell membrane</keyword>
<feature type="transmembrane region" description="Helical" evidence="9">
    <location>
        <begin position="280"/>
        <end position="297"/>
    </location>
</feature>
<accession>A0A1H9IIQ1</accession>
<keyword evidence="4 9" id="KW-0812">Transmembrane</keyword>
<evidence type="ECO:0000256" key="9">
    <source>
        <dbReference type="SAM" id="Phobius"/>
    </source>
</evidence>
<evidence type="ECO:0000256" key="1">
    <source>
        <dbReference type="ARBA" id="ARBA00004651"/>
    </source>
</evidence>
<evidence type="ECO:0000256" key="7">
    <source>
        <dbReference type="ARBA" id="ARBA00024033"/>
    </source>
</evidence>
<sequence>MTRAVRAAAVCLLPVITGLWVAGTEFGGRLVPWRPAMVDLGVYLEAARVLLAGGDFYALAGRLQFLYPPLAAVLSVPLTLLPTAAVEIGWTVAGVLALLAVLHRVGLRGWVLSLATTASLFVELVRQTLGFGQVGIFLVALVVLDLVPGPRVLARRVLPEGFWTALAACIKLTPAFFLVYLLLVRRRRAFVTAVVSAVALTLLAAVVAPRQSYGFWTRLAHGDTGLGGSIVYFTNQSVLADVIRVLGFSTGATLLGLALSAAVAALGVWAAVLWHRRGEVALAVMLGGVATLLASPVSWLHHFVWVVPLAVVLVLDLLPLPGPARLPQWFSVLGLLFCGWVAVEPFKNLPNSGDVELTWNAGQNLLASGTLLIGVVFLGAAVVVARRRTPLELPTPQAGTTVESSAPRTPAPTLREARP</sequence>
<evidence type="ECO:0000256" key="8">
    <source>
        <dbReference type="SAM" id="MobiDB-lite"/>
    </source>
</evidence>